<feature type="compositionally biased region" description="Polar residues" evidence="1">
    <location>
        <begin position="37"/>
        <end position="57"/>
    </location>
</feature>
<name>A0A9P4S4I9_9PEZI</name>
<dbReference type="PANTHER" id="PTHR47349">
    <property type="entry name" value="CHROMOSOME 8, WHOLE GENOME SHOTGUN SEQUENCE"/>
    <property type="match status" value="1"/>
</dbReference>
<evidence type="ECO:0000313" key="3">
    <source>
        <dbReference type="EMBL" id="KAF2835431.1"/>
    </source>
</evidence>
<dbReference type="PANTHER" id="PTHR47349:SF1">
    <property type="entry name" value="AER328WP"/>
    <property type="match status" value="1"/>
</dbReference>
<dbReference type="AlphaFoldDB" id="A0A9P4S4I9"/>
<feature type="compositionally biased region" description="Low complexity" evidence="1">
    <location>
        <begin position="456"/>
        <end position="474"/>
    </location>
</feature>
<feature type="compositionally biased region" description="Basic and acidic residues" evidence="1">
    <location>
        <begin position="197"/>
        <end position="213"/>
    </location>
</feature>
<organism evidence="3 4">
    <name type="scientific">Patellaria atrata CBS 101060</name>
    <dbReference type="NCBI Taxonomy" id="1346257"/>
    <lineage>
        <taxon>Eukaryota</taxon>
        <taxon>Fungi</taxon>
        <taxon>Dikarya</taxon>
        <taxon>Ascomycota</taxon>
        <taxon>Pezizomycotina</taxon>
        <taxon>Dothideomycetes</taxon>
        <taxon>Dothideomycetes incertae sedis</taxon>
        <taxon>Patellariales</taxon>
        <taxon>Patellariaceae</taxon>
        <taxon>Patellaria</taxon>
    </lineage>
</organism>
<keyword evidence="4" id="KW-1185">Reference proteome</keyword>
<dbReference type="Proteomes" id="UP000799429">
    <property type="component" value="Unassembled WGS sequence"/>
</dbReference>
<feature type="compositionally biased region" description="Polar residues" evidence="1">
    <location>
        <begin position="16"/>
        <end position="28"/>
    </location>
</feature>
<evidence type="ECO:0000259" key="2">
    <source>
        <dbReference type="Pfam" id="PF26147"/>
    </source>
</evidence>
<feature type="compositionally biased region" description="Basic and acidic residues" evidence="1">
    <location>
        <begin position="432"/>
        <end position="448"/>
    </location>
</feature>
<feature type="domain" description="YMC020W-like alpha/beta hydrolase" evidence="2">
    <location>
        <begin position="498"/>
        <end position="827"/>
    </location>
</feature>
<protein>
    <recommendedName>
        <fullName evidence="2">YMC020W-like alpha/beta hydrolase domain-containing protein</fullName>
    </recommendedName>
</protein>
<accession>A0A9P4S4I9</accession>
<proteinExistence type="predicted"/>
<sequence>MPQKKSKPNPKAPAITSISTPEVDNTTAYLEPPKAPDTSQSSLAETSQASLPQSSKSTHSKDDGFETQTPESQDNKLRRKSWYNSGNWKSKPVAQVAKESISSAGGVTSELVAESKQVAKNALPARLLSGSMRRPSKGNTLAASTTKLNVTSNGVSSSATSVQGEQSASTSNLTEPSPPLPPDPTQAQTAQGNSVVDGKKEEGGQVQSDDLKKPATTTSSWRGWWSKPDVDETDTGRAKQVDKEAEAASEDAQKTPLPGISPFETPADKPILDVVDDKPPQESAGPLNGSTQSKEDTAPDKDTQSRSWFWLWSTAQNAKNTSEEPAPESAPLEQVVTSNEVSKPQVGKKDEPPHVLLTGDDKGGIDKKKDPEDKKDPAFKSSLPKSSGWAFWSKDKPKTDGGSDTDSTHKQIGELAVSDTPSQSHPEAAQFNEHDNSKDKDASKESSKPRGRQTKTKTTTTKPPTPAKASPSHSPTRKAADLLEATKQIPKGPANLLLPRFEGTYSLAQSSSYWQQLRNYFLGADVEQPQVHISSHPPKIKKALAIGIHGFFPSPIFQKVLGQPTGTSIRFANAAATSIKNWTDAHGYSCEIEKVALEGEGTIADRVEILWKLLLNWFEDIKTSDFILVACHSQGVPVAIMLVAKLIQFGCVNAARIGICAMAGVNLGPFAEYKSRFFGGSASELFEFCNPKSAVSTMYADALDVVLRHGVRIVYIGSIDDQLVSLESSTFSTISHPYIYRAVFVDGRIHAPDFITHLVGFALKLRNLGIPDHGLVRELSPAMAGSLYSGEGHSRIYDDPAVYDLAVRHALETTDLPALSTLTTRLANATSSIRPTTSSSTNSPVNLKAISNPYLQIQNYEGPASSANSNPYILPWAMRGLLEEEFVKKDAANEVKDLVKLFEDWKPNTKVLRDVKFRLEAVRSKL</sequence>
<feature type="compositionally biased region" description="Basic and acidic residues" evidence="1">
    <location>
        <begin position="266"/>
        <end position="280"/>
    </location>
</feature>
<dbReference type="Pfam" id="PF26147">
    <property type="entry name" value="AB_HYDROLASE_YMC0-YMC35"/>
    <property type="match status" value="1"/>
</dbReference>
<comment type="caution">
    <text evidence="3">The sequence shown here is derived from an EMBL/GenBank/DDBJ whole genome shotgun (WGS) entry which is preliminary data.</text>
</comment>
<gene>
    <name evidence="3" type="ORF">M501DRAFT_999192</name>
</gene>
<feature type="region of interest" description="Disordered" evidence="1">
    <location>
        <begin position="1"/>
        <end position="93"/>
    </location>
</feature>
<feature type="compositionally biased region" description="Basic and acidic residues" evidence="1">
    <location>
        <begin position="393"/>
        <end position="412"/>
    </location>
</feature>
<dbReference type="InterPro" id="IPR058933">
    <property type="entry name" value="YMC020W-like_ab_hydrolase"/>
</dbReference>
<dbReference type="EMBL" id="MU006109">
    <property type="protein sequence ID" value="KAF2835431.1"/>
    <property type="molecule type" value="Genomic_DNA"/>
</dbReference>
<feature type="compositionally biased region" description="Basic and acidic residues" evidence="1">
    <location>
        <begin position="293"/>
        <end position="304"/>
    </location>
</feature>
<evidence type="ECO:0000313" key="4">
    <source>
        <dbReference type="Proteomes" id="UP000799429"/>
    </source>
</evidence>
<feature type="compositionally biased region" description="Basic and acidic residues" evidence="1">
    <location>
        <begin position="347"/>
        <end position="378"/>
    </location>
</feature>
<dbReference type="OrthoDB" id="5598028at2759"/>
<feature type="compositionally biased region" description="Polar residues" evidence="1">
    <location>
        <begin position="137"/>
        <end position="168"/>
    </location>
</feature>
<feature type="compositionally biased region" description="Basic and acidic residues" evidence="1">
    <location>
        <begin position="228"/>
        <end position="246"/>
    </location>
</feature>
<reference evidence="3" key="1">
    <citation type="journal article" date="2020" name="Stud. Mycol.">
        <title>101 Dothideomycetes genomes: a test case for predicting lifestyles and emergence of pathogens.</title>
        <authorList>
            <person name="Haridas S."/>
            <person name="Albert R."/>
            <person name="Binder M."/>
            <person name="Bloem J."/>
            <person name="Labutti K."/>
            <person name="Salamov A."/>
            <person name="Andreopoulos B."/>
            <person name="Baker S."/>
            <person name="Barry K."/>
            <person name="Bills G."/>
            <person name="Bluhm B."/>
            <person name="Cannon C."/>
            <person name="Castanera R."/>
            <person name="Culley D."/>
            <person name="Daum C."/>
            <person name="Ezra D."/>
            <person name="Gonzalez J."/>
            <person name="Henrissat B."/>
            <person name="Kuo A."/>
            <person name="Liang C."/>
            <person name="Lipzen A."/>
            <person name="Lutzoni F."/>
            <person name="Magnuson J."/>
            <person name="Mondo S."/>
            <person name="Nolan M."/>
            <person name="Ohm R."/>
            <person name="Pangilinan J."/>
            <person name="Park H.-J."/>
            <person name="Ramirez L."/>
            <person name="Alfaro M."/>
            <person name="Sun H."/>
            <person name="Tritt A."/>
            <person name="Yoshinaga Y."/>
            <person name="Zwiers L.-H."/>
            <person name="Turgeon B."/>
            <person name="Goodwin S."/>
            <person name="Spatafora J."/>
            <person name="Crous P."/>
            <person name="Grigoriev I."/>
        </authorList>
    </citation>
    <scope>NUCLEOTIDE SEQUENCE</scope>
    <source>
        <strain evidence="3">CBS 101060</strain>
    </source>
</reference>
<dbReference type="InterPro" id="IPR058934">
    <property type="entry name" value="YMC020W-like"/>
</dbReference>
<evidence type="ECO:0000256" key="1">
    <source>
        <dbReference type="SAM" id="MobiDB-lite"/>
    </source>
</evidence>
<feature type="region of interest" description="Disordered" evidence="1">
    <location>
        <begin position="124"/>
        <end position="478"/>
    </location>
</feature>